<dbReference type="Proteomes" id="UP000548304">
    <property type="component" value="Unassembled WGS sequence"/>
</dbReference>
<evidence type="ECO:0000313" key="1">
    <source>
        <dbReference type="EMBL" id="NYH80388.1"/>
    </source>
</evidence>
<evidence type="ECO:0000313" key="2">
    <source>
        <dbReference type="Proteomes" id="UP000548304"/>
    </source>
</evidence>
<organism evidence="1 2">
    <name type="scientific">Actinopolyspora biskrensis</name>
    <dbReference type="NCBI Taxonomy" id="1470178"/>
    <lineage>
        <taxon>Bacteria</taxon>
        <taxon>Bacillati</taxon>
        <taxon>Actinomycetota</taxon>
        <taxon>Actinomycetes</taxon>
        <taxon>Actinopolysporales</taxon>
        <taxon>Actinopolysporaceae</taxon>
        <taxon>Actinopolyspora</taxon>
    </lineage>
</organism>
<gene>
    <name evidence="1" type="ORF">FHR84_003745</name>
</gene>
<dbReference type="EMBL" id="JACBYW010000007">
    <property type="protein sequence ID" value="NYH80388.1"/>
    <property type="molecule type" value="Genomic_DNA"/>
</dbReference>
<sequence>MSEQAVPAAELAELLSAERLETYRRQAPEWGCSPIELYLHGARLASSHHHDLSIVEVVLRNALHDQLSQVYGPRWWAEGQLLDDRGQEAIAKAHKDVGEHPVGRIIAALPMGFWIHLLGHGDYAGRRPFRERRSYDALLWRPALRHAFPHSSGVRDEVHRLARRVYALRNRIAHCEPIIGGVRVPGTKTRRSPDEIHEDLVTLVWWISPPVGKWLAAQSYTPALLGGPHQSQ</sequence>
<protein>
    <recommendedName>
        <fullName evidence="3">Abi-like protein</fullName>
    </recommendedName>
</protein>
<proteinExistence type="predicted"/>
<dbReference type="RefSeq" id="WP_179536743.1">
    <property type="nucleotide sequence ID" value="NZ_JACBYW010000007.1"/>
</dbReference>
<keyword evidence="2" id="KW-1185">Reference proteome</keyword>
<evidence type="ECO:0008006" key="3">
    <source>
        <dbReference type="Google" id="ProtNLM"/>
    </source>
</evidence>
<accession>A0A852Z1K0</accession>
<dbReference type="AlphaFoldDB" id="A0A852Z1K0"/>
<reference evidence="1 2" key="1">
    <citation type="submission" date="2020-07" db="EMBL/GenBank/DDBJ databases">
        <title>Genomic Encyclopedia of Type Strains, Phase III (KMG-III): the genomes of soil and plant-associated and newly described type strains.</title>
        <authorList>
            <person name="Whitman W."/>
        </authorList>
    </citation>
    <scope>NUCLEOTIDE SEQUENCE [LARGE SCALE GENOMIC DNA]</scope>
    <source>
        <strain evidence="1 2">CECT 8576</strain>
    </source>
</reference>
<comment type="caution">
    <text evidence="1">The sequence shown here is derived from an EMBL/GenBank/DDBJ whole genome shotgun (WGS) entry which is preliminary data.</text>
</comment>
<name>A0A852Z1K0_9ACTN</name>